<protein>
    <recommendedName>
        <fullName evidence="5">Glutamate/phenylalanine/leucine/valine/L-tryptophan dehydrogenase C-terminal domain-containing protein</fullName>
    </recommendedName>
</protein>
<dbReference type="Gene3D" id="3.40.50.720">
    <property type="entry name" value="NAD(P)-binding Rossmann-like Domain"/>
    <property type="match status" value="1"/>
</dbReference>
<evidence type="ECO:0000313" key="7">
    <source>
        <dbReference type="Proteomes" id="UP000242875"/>
    </source>
</evidence>
<evidence type="ECO:0000259" key="5">
    <source>
        <dbReference type="SMART" id="SM00839"/>
    </source>
</evidence>
<evidence type="ECO:0000256" key="2">
    <source>
        <dbReference type="ARBA" id="ARBA00023002"/>
    </source>
</evidence>
<sequence length="440" mass="48240">MTLGKPGVLTWSIDEFIADLEKRSIAAFHITYDPDTKVINTSHPELLQEVGEYFLAEHTDFDGHEGRSRVLQGAFVHRTCRGAGAGGVRNWSYDTVEDWLRDGMRLSKGMTHKNALAKLWWGGGKGCMVRNSGRGLRHEDDKAERQLVYAEYGAFISSLRGCYVTAEDVGTSVEDMAAVFSQTRFTTCIPPALGGSGNPSIPTAKGIIKGLEAAFAYHGKSLSGATIAVQGTGHVGTPLIHYLFEAGVQRVIASDVDDLRAKQATKEFAGHDFTFKFAERGDNSILFEDVDAVCPCATGGVLNPETIPQIKTKIICGAANNQLADITHDDQLLQEQGIIYVPDFLVNRMGIVNCADEAVGSLDNDPYIESHLGTVDENSIYNLTFHVLKKAHESHCTPQQIALQLAEARSWELSPLWGHRSIEIIKSLIKSPEWLQKLRA</sequence>
<dbReference type="GO" id="GO:0016639">
    <property type="term" value="F:oxidoreductase activity, acting on the CH-NH2 group of donors, NAD or NADP as acceptor"/>
    <property type="evidence" value="ECO:0007669"/>
    <property type="project" value="InterPro"/>
</dbReference>
<gene>
    <name evidence="6" type="ORF">BZG36_02149</name>
</gene>
<evidence type="ECO:0000313" key="6">
    <source>
        <dbReference type="EMBL" id="OZJ05020.1"/>
    </source>
</evidence>
<dbReference type="SUPFAM" id="SSF53223">
    <property type="entry name" value="Aminoacid dehydrogenase-like, N-terminal domain"/>
    <property type="match status" value="1"/>
</dbReference>
<dbReference type="Pfam" id="PF00208">
    <property type="entry name" value="ELFV_dehydrog"/>
    <property type="match status" value="1"/>
</dbReference>
<dbReference type="PANTHER" id="PTHR42722:SF1">
    <property type="entry name" value="VALINE DEHYDROGENASE"/>
    <property type="match status" value="1"/>
</dbReference>
<name>A0A261Y320_9FUNG</name>
<dbReference type="InterPro" id="IPR006095">
    <property type="entry name" value="Glu/Leu/Phe/Val/Trp_DH"/>
</dbReference>
<dbReference type="AlphaFoldDB" id="A0A261Y320"/>
<comment type="similarity">
    <text evidence="1 4">Belongs to the Glu/Leu/Phe/Val dehydrogenases family.</text>
</comment>
<dbReference type="Proteomes" id="UP000242875">
    <property type="component" value="Unassembled WGS sequence"/>
</dbReference>
<evidence type="ECO:0000256" key="4">
    <source>
        <dbReference type="RuleBase" id="RU004417"/>
    </source>
</evidence>
<evidence type="ECO:0000256" key="1">
    <source>
        <dbReference type="ARBA" id="ARBA00006382"/>
    </source>
</evidence>
<dbReference type="PANTHER" id="PTHR42722">
    <property type="entry name" value="LEUCINE DEHYDROGENASE"/>
    <property type="match status" value="1"/>
</dbReference>
<keyword evidence="2 4" id="KW-0560">Oxidoreductase</keyword>
<dbReference type="Pfam" id="PF02812">
    <property type="entry name" value="ELFV_dehydrog_N"/>
    <property type="match status" value="1"/>
</dbReference>
<feature type="domain" description="Glutamate/phenylalanine/leucine/valine/L-tryptophan dehydrogenase C-terminal" evidence="5">
    <location>
        <begin position="197"/>
        <end position="418"/>
    </location>
</feature>
<accession>A0A261Y320</accession>
<keyword evidence="7" id="KW-1185">Reference proteome</keyword>
<comment type="caution">
    <text evidence="6">The sequence shown here is derived from an EMBL/GenBank/DDBJ whole genome shotgun (WGS) entry which is preliminary data.</text>
</comment>
<dbReference type="SUPFAM" id="SSF51735">
    <property type="entry name" value="NAD(P)-binding Rossmann-fold domains"/>
    <property type="match status" value="1"/>
</dbReference>
<dbReference type="InterPro" id="IPR016211">
    <property type="entry name" value="Glu/Phe/Leu/Val/Trp_DH_bac/arc"/>
</dbReference>
<dbReference type="SMART" id="SM00839">
    <property type="entry name" value="ELFV_dehydrog"/>
    <property type="match status" value="1"/>
</dbReference>
<dbReference type="InterPro" id="IPR046346">
    <property type="entry name" value="Aminoacid_DH-like_N_sf"/>
</dbReference>
<dbReference type="InterPro" id="IPR006096">
    <property type="entry name" value="Glu/Leu/Phe/Val/Trp_DH_C"/>
</dbReference>
<organism evidence="6 7">
    <name type="scientific">Bifiguratus adelaidae</name>
    <dbReference type="NCBI Taxonomy" id="1938954"/>
    <lineage>
        <taxon>Eukaryota</taxon>
        <taxon>Fungi</taxon>
        <taxon>Fungi incertae sedis</taxon>
        <taxon>Mucoromycota</taxon>
        <taxon>Mucoromycotina</taxon>
        <taxon>Endogonomycetes</taxon>
        <taxon>Endogonales</taxon>
        <taxon>Endogonales incertae sedis</taxon>
        <taxon>Bifiguratus</taxon>
    </lineage>
</organism>
<dbReference type="OrthoDB" id="6718861at2759"/>
<dbReference type="InterPro" id="IPR036291">
    <property type="entry name" value="NAD(P)-bd_dom_sf"/>
</dbReference>
<evidence type="ECO:0000256" key="3">
    <source>
        <dbReference type="ARBA" id="ARBA00023027"/>
    </source>
</evidence>
<keyword evidence="3" id="KW-0520">NAD</keyword>
<dbReference type="PRINTS" id="PR00082">
    <property type="entry name" value="GLFDHDRGNASE"/>
</dbReference>
<dbReference type="EMBL" id="MVBO01000024">
    <property type="protein sequence ID" value="OZJ05020.1"/>
    <property type="molecule type" value="Genomic_DNA"/>
</dbReference>
<dbReference type="InterPro" id="IPR006097">
    <property type="entry name" value="Glu/Leu/Phe/Val/Trp_DH_dimer"/>
</dbReference>
<dbReference type="Gene3D" id="3.40.50.10860">
    <property type="entry name" value="Leucine Dehydrogenase, chain A, domain 1"/>
    <property type="match status" value="1"/>
</dbReference>
<reference evidence="6 7" key="1">
    <citation type="journal article" date="2017" name="Mycologia">
        <title>Bifiguratus adelaidae, gen. et sp. nov., a new member of Mucoromycotina in endophytic and soil-dwelling habitats.</title>
        <authorList>
            <person name="Torres-Cruz T.J."/>
            <person name="Billingsley Tobias T.L."/>
            <person name="Almatruk M."/>
            <person name="Hesse C."/>
            <person name="Kuske C.R."/>
            <person name="Desiro A."/>
            <person name="Benucci G.M."/>
            <person name="Bonito G."/>
            <person name="Stajich J.E."/>
            <person name="Dunlap C."/>
            <person name="Arnold A.E."/>
            <person name="Porras-Alfaro A."/>
        </authorList>
    </citation>
    <scope>NUCLEOTIDE SEQUENCE [LARGE SCALE GENOMIC DNA]</scope>
    <source>
        <strain evidence="6 7">AZ0501</strain>
    </source>
</reference>
<proteinExistence type="inferred from homology"/>
<dbReference type="GO" id="GO:0006520">
    <property type="term" value="P:amino acid metabolic process"/>
    <property type="evidence" value="ECO:0007669"/>
    <property type="project" value="InterPro"/>
</dbReference>